<sequence length="439" mass="46181">MTTDIESRVTRKLMWRIIPFVMLLYFVSFLDRVNVGFAALTMNASLGLTPTAFGLGGGLFFIGYFLFEVPSNLILSKVGARIWIARVMISWGIVSAASALVTGPASFYSVRFLLGVAEAGFFPGIIYYLAQWFPTRQRAVAAAWFMAAAPISTALGSPLSGAIMQLPPIFGLADWQLLYVIEAVPAVLLGFVVLRALTDTPAQAHWLADDERAWLIAKLKSETDARHARAGHAIGPIAALRDARVLALALIYFGTSAGLYTLGLWAPLIIRQYGFGSLQTGLLNAIPSVLAVVAMILWARHSDRTGERTWHVVIPCALACIGFVFAGGSTTIVGVIAALVIVNVGISAAKAPLWAMPSLFLSGSGAAAGIAMINSIGNLGGFVGPFAIGWLKGVTGGYAAGLYVVGASLALSAVLTLVLSRQAAPGARAAALTAGRGER</sequence>
<reference evidence="9" key="1">
    <citation type="submission" date="2011-03" db="EMBL/GenBank/DDBJ databases">
        <authorList>
            <person name="Voget S."/>
            <person name="Streit W.R."/>
            <person name="Jaeger K.E."/>
            <person name="Daniel R."/>
        </authorList>
    </citation>
    <scope>NUCLEOTIDE SEQUENCE [LARGE SCALE GENOMIC DNA]</scope>
    <source>
        <strain evidence="9">PG1</strain>
    </source>
</reference>
<feature type="transmembrane region" description="Helical" evidence="6">
    <location>
        <begin position="13"/>
        <end position="30"/>
    </location>
</feature>
<dbReference type="Proteomes" id="UP000031838">
    <property type="component" value="Chromosome 2"/>
</dbReference>
<dbReference type="GO" id="GO:0022857">
    <property type="term" value="F:transmembrane transporter activity"/>
    <property type="evidence" value="ECO:0007669"/>
    <property type="project" value="InterPro"/>
</dbReference>
<evidence type="ECO:0000259" key="7">
    <source>
        <dbReference type="PROSITE" id="PS50850"/>
    </source>
</evidence>
<dbReference type="InterPro" id="IPR036259">
    <property type="entry name" value="MFS_trans_sf"/>
</dbReference>
<evidence type="ECO:0000256" key="5">
    <source>
        <dbReference type="ARBA" id="ARBA00023136"/>
    </source>
</evidence>
<proteinExistence type="predicted"/>
<dbReference type="SUPFAM" id="SSF103473">
    <property type="entry name" value="MFS general substrate transporter"/>
    <property type="match status" value="1"/>
</dbReference>
<reference evidence="8 9" key="2">
    <citation type="journal article" date="2016" name="Appl. Microbiol. Biotechnol.">
        <title>Mutations improving production and secretion of extracellular lipase by Burkholderia glumae PG1.</title>
        <authorList>
            <person name="Knapp A."/>
            <person name="Voget S."/>
            <person name="Gao R."/>
            <person name="Zaburannyi N."/>
            <person name="Krysciak D."/>
            <person name="Breuer M."/>
            <person name="Hauer B."/>
            <person name="Streit W.R."/>
            <person name="Muller R."/>
            <person name="Daniel R."/>
            <person name="Jaeger K.E."/>
        </authorList>
    </citation>
    <scope>NUCLEOTIDE SEQUENCE [LARGE SCALE GENOMIC DNA]</scope>
    <source>
        <strain evidence="8 9">PG1</strain>
    </source>
</reference>
<feature type="transmembrane region" description="Helical" evidence="6">
    <location>
        <begin position="79"/>
        <end position="101"/>
    </location>
</feature>
<gene>
    <name evidence="8" type="primary">ttuB2</name>
    <name evidence="8" type="ORF">BGL_2c28850</name>
</gene>
<feature type="transmembrane region" description="Helical" evidence="6">
    <location>
        <begin position="365"/>
        <end position="388"/>
    </location>
</feature>
<feature type="transmembrane region" description="Helical" evidence="6">
    <location>
        <begin position="310"/>
        <end position="326"/>
    </location>
</feature>
<dbReference type="EMBL" id="CP002581">
    <property type="protein sequence ID" value="AJK50939.1"/>
    <property type="molecule type" value="Genomic_DNA"/>
</dbReference>
<keyword evidence="2" id="KW-0813">Transport</keyword>
<accession>A0A0B6S944</accession>
<dbReference type="PANTHER" id="PTHR43791">
    <property type="entry name" value="PERMEASE-RELATED"/>
    <property type="match status" value="1"/>
</dbReference>
<dbReference type="AlphaFoldDB" id="A0A0B6S944"/>
<comment type="subcellular location">
    <subcellularLocation>
        <location evidence="1">Membrane</location>
        <topology evidence="1">Multi-pass membrane protein</topology>
    </subcellularLocation>
</comment>
<feature type="transmembrane region" description="Helical" evidence="6">
    <location>
        <begin position="332"/>
        <end position="353"/>
    </location>
</feature>
<evidence type="ECO:0000256" key="3">
    <source>
        <dbReference type="ARBA" id="ARBA00022692"/>
    </source>
</evidence>
<keyword evidence="9" id="KW-1185">Reference proteome</keyword>
<feature type="transmembrane region" description="Helical" evidence="6">
    <location>
        <begin position="278"/>
        <end position="298"/>
    </location>
</feature>
<dbReference type="InterPro" id="IPR011701">
    <property type="entry name" value="MFS"/>
</dbReference>
<feature type="domain" description="Major facilitator superfamily (MFS) profile" evidence="7">
    <location>
        <begin position="17"/>
        <end position="424"/>
    </location>
</feature>
<feature type="transmembrane region" description="Helical" evidence="6">
    <location>
        <begin position="245"/>
        <end position="266"/>
    </location>
</feature>
<evidence type="ECO:0000256" key="2">
    <source>
        <dbReference type="ARBA" id="ARBA00022448"/>
    </source>
</evidence>
<evidence type="ECO:0000256" key="1">
    <source>
        <dbReference type="ARBA" id="ARBA00004141"/>
    </source>
</evidence>
<dbReference type="Gene3D" id="1.20.1250.20">
    <property type="entry name" value="MFS general substrate transporter like domains"/>
    <property type="match status" value="2"/>
</dbReference>
<keyword evidence="4 6" id="KW-1133">Transmembrane helix</keyword>
<organism evidence="8 9">
    <name type="scientific">Burkholderia plantarii</name>
    <dbReference type="NCBI Taxonomy" id="41899"/>
    <lineage>
        <taxon>Bacteria</taxon>
        <taxon>Pseudomonadati</taxon>
        <taxon>Pseudomonadota</taxon>
        <taxon>Betaproteobacteria</taxon>
        <taxon>Burkholderiales</taxon>
        <taxon>Burkholderiaceae</taxon>
        <taxon>Burkholderia</taxon>
    </lineage>
</organism>
<keyword evidence="3 6" id="KW-0812">Transmembrane</keyword>
<dbReference type="HOGENOM" id="CLU_001265_0_0_4"/>
<protein>
    <submittedName>
        <fullName evidence="8">Putative tartrate transporter TtuB</fullName>
    </submittedName>
</protein>
<dbReference type="PANTHER" id="PTHR43791:SF36">
    <property type="entry name" value="TRANSPORTER, PUTATIVE (AFU_ORTHOLOGUE AFUA_6G08340)-RELATED"/>
    <property type="match status" value="1"/>
</dbReference>
<evidence type="ECO:0000256" key="4">
    <source>
        <dbReference type="ARBA" id="ARBA00022989"/>
    </source>
</evidence>
<name>A0A0B6S944_BURPL</name>
<evidence type="ECO:0000313" key="9">
    <source>
        <dbReference type="Proteomes" id="UP000031838"/>
    </source>
</evidence>
<evidence type="ECO:0000313" key="8">
    <source>
        <dbReference type="EMBL" id="AJK50939.1"/>
    </source>
</evidence>
<feature type="transmembrane region" description="Helical" evidence="6">
    <location>
        <begin position="400"/>
        <end position="419"/>
    </location>
</feature>
<dbReference type="PROSITE" id="PS50850">
    <property type="entry name" value="MFS"/>
    <property type="match status" value="1"/>
</dbReference>
<dbReference type="GO" id="GO:0016020">
    <property type="term" value="C:membrane"/>
    <property type="evidence" value="ECO:0007669"/>
    <property type="project" value="UniProtKB-SubCell"/>
</dbReference>
<feature type="transmembrane region" description="Helical" evidence="6">
    <location>
        <begin position="50"/>
        <end position="67"/>
    </location>
</feature>
<dbReference type="InterPro" id="IPR020846">
    <property type="entry name" value="MFS_dom"/>
</dbReference>
<feature type="transmembrane region" description="Helical" evidence="6">
    <location>
        <begin position="142"/>
        <end position="164"/>
    </location>
</feature>
<dbReference type="CDD" id="cd17319">
    <property type="entry name" value="MFS_ExuT_GudP_like"/>
    <property type="match status" value="1"/>
</dbReference>
<evidence type="ECO:0000256" key="6">
    <source>
        <dbReference type="SAM" id="Phobius"/>
    </source>
</evidence>
<keyword evidence="5 6" id="KW-0472">Membrane</keyword>
<dbReference type="KEGG" id="bgp:BGL_2c28850"/>
<dbReference type="Pfam" id="PF07690">
    <property type="entry name" value="MFS_1"/>
    <property type="match status" value="1"/>
</dbReference>
<dbReference type="FunFam" id="1.20.1250.20:FF:000018">
    <property type="entry name" value="MFS transporter permease"/>
    <property type="match status" value="1"/>
</dbReference>
<feature type="transmembrane region" description="Helical" evidence="6">
    <location>
        <begin position="107"/>
        <end position="130"/>
    </location>
</feature>
<feature type="transmembrane region" description="Helical" evidence="6">
    <location>
        <begin position="176"/>
        <end position="197"/>
    </location>
</feature>
<dbReference type="RefSeq" id="WP_042629127.1">
    <property type="nucleotide sequence ID" value="NZ_CP002581.1"/>
</dbReference>